<dbReference type="Gene3D" id="2.60.120.10">
    <property type="entry name" value="Jelly Rolls"/>
    <property type="match status" value="1"/>
</dbReference>
<comment type="cofactor">
    <cofactor evidence="3">
        <name>Zn(2+)</name>
        <dbReference type="ChEBI" id="CHEBI:29105"/>
    </cofactor>
    <text evidence="3">Binds 1 zinc ion per subunit.</text>
</comment>
<feature type="binding site" evidence="3">
    <location>
        <position position="174"/>
    </location>
    <ligand>
        <name>Zn(2+)</name>
        <dbReference type="ChEBI" id="CHEBI:29105"/>
    </ligand>
</feature>
<evidence type="ECO:0000256" key="3">
    <source>
        <dbReference type="PIRSR" id="PIRSR036894-1"/>
    </source>
</evidence>
<keyword evidence="7" id="KW-1185">Reference proteome</keyword>
<dbReference type="InterPro" id="IPR046457">
    <property type="entry name" value="PMI_typeI_cat"/>
</dbReference>
<evidence type="ECO:0000256" key="2">
    <source>
        <dbReference type="ARBA" id="ARBA00022833"/>
    </source>
</evidence>
<dbReference type="GO" id="GO:0005975">
    <property type="term" value="P:carbohydrate metabolic process"/>
    <property type="evidence" value="ECO:0007669"/>
    <property type="project" value="InterPro"/>
</dbReference>
<dbReference type="RefSeq" id="WP_185693505.1">
    <property type="nucleotide sequence ID" value="NZ_JACHVA010000102.1"/>
</dbReference>
<proteinExistence type="predicted"/>
<dbReference type="PANTHER" id="PTHR42742">
    <property type="entry name" value="TRANSCRIPTIONAL REPRESSOR MPRA"/>
    <property type="match status" value="1"/>
</dbReference>
<keyword evidence="1 3" id="KW-0479">Metal-binding</keyword>
<dbReference type="InterPro" id="IPR014628">
    <property type="entry name" value="Man6P_isomerase_Firm_short"/>
</dbReference>
<dbReference type="CDD" id="cd07010">
    <property type="entry name" value="cupin_PMI_type_I_N_bac"/>
    <property type="match status" value="1"/>
</dbReference>
<evidence type="ECO:0000313" key="7">
    <source>
        <dbReference type="Proteomes" id="UP000525652"/>
    </source>
</evidence>
<dbReference type="InterPro" id="IPR014710">
    <property type="entry name" value="RmlC-like_jellyroll"/>
</dbReference>
<reference evidence="6 7" key="1">
    <citation type="submission" date="2020-07" db="EMBL/GenBank/DDBJ databases">
        <authorList>
            <person name="Feng X."/>
        </authorList>
    </citation>
    <scope>NUCLEOTIDE SEQUENCE [LARGE SCALE GENOMIC DNA]</scope>
    <source>
        <strain evidence="6 7">JCM14086</strain>
    </source>
</reference>
<dbReference type="Proteomes" id="UP000525652">
    <property type="component" value="Unassembled WGS sequence"/>
</dbReference>
<evidence type="ECO:0000256" key="4">
    <source>
        <dbReference type="PIRSR" id="PIRSR036894-2"/>
    </source>
</evidence>
<evidence type="ECO:0000256" key="1">
    <source>
        <dbReference type="ARBA" id="ARBA00022723"/>
    </source>
</evidence>
<keyword evidence="2 3" id="KW-0862">Zinc</keyword>
<feature type="binding site" evidence="3">
    <location>
        <position position="116"/>
    </location>
    <ligand>
        <name>Zn(2+)</name>
        <dbReference type="ChEBI" id="CHEBI:29105"/>
    </ligand>
</feature>
<sequence length="320" mass="34974">MNPVLFQPIYKERVWGGRSLEDSLGRELPGGKVIGESWDLVDRPDDASLICGSEDERQTIRSLIESDPEGIMGKGWKAEDRFPILVKWLDCQQRLSLQVHPPASIAPSLGGEPKTENWFVADTQADAGLIVGLKDGVTRDEFEAALKEETLEDLVHRFPVEPGQSILVESGRLHAIDAGNLILEIQQNSDTTYRVFDWGRKGLDGNPRQLHVDESMKSIDFNDFEPSALPSFDEVGETVLADCAEFRIRRVNLEAGTKLSTGAPGAPILLHVVSGKLSDSPSGIGMKKGDTVLLPASRECAIQATESCTVLLTDRFTPAG</sequence>
<gene>
    <name evidence="6" type="ORF">H5P30_13730</name>
</gene>
<dbReference type="Pfam" id="PF20511">
    <property type="entry name" value="PMI_typeI_cat"/>
    <property type="match status" value="1"/>
</dbReference>
<evidence type="ECO:0000313" key="6">
    <source>
        <dbReference type="EMBL" id="MBC2602839.1"/>
    </source>
</evidence>
<dbReference type="PIRSF" id="PIRSF036894">
    <property type="entry name" value="PMI_Firm_short"/>
    <property type="match status" value="1"/>
</dbReference>
<feature type="domain" description="Phosphomannose isomerase type I catalytic" evidence="5">
    <location>
        <begin position="7"/>
        <end position="103"/>
    </location>
</feature>
<dbReference type="GO" id="GO:0004476">
    <property type="term" value="F:mannose-6-phosphate isomerase activity"/>
    <property type="evidence" value="ECO:0007669"/>
    <property type="project" value="InterPro"/>
</dbReference>
<feature type="binding site" evidence="3">
    <location>
        <position position="100"/>
    </location>
    <ligand>
        <name>Zn(2+)</name>
        <dbReference type="ChEBI" id="CHEBI:29105"/>
    </ligand>
</feature>
<name>A0A7X1E577_9BACT</name>
<protein>
    <submittedName>
        <fullName evidence="6">Class I mannose-6-phosphate isomerase</fullName>
    </submittedName>
</protein>
<evidence type="ECO:0000259" key="5">
    <source>
        <dbReference type="Pfam" id="PF20511"/>
    </source>
</evidence>
<keyword evidence="6" id="KW-0413">Isomerase</keyword>
<dbReference type="InterPro" id="IPR051804">
    <property type="entry name" value="Carb_Metab_Reg_Kinase/Isom"/>
</dbReference>
<dbReference type="GO" id="GO:0008270">
    <property type="term" value="F:zinc ion binding"/>
    <property type="evidence" value="ECO:0007669"/>
    <property type="project" value="InterPro"/>
</dbReference>
<feature type="active site" evidence="4">
    <location>
        <position position="194"/>
    </location>
</feature>
<dbReference type="EMBL" id="JACHVA010000102">
    <property type="protein sequence ID" value="MBC2602839.1"/>
    <property type="molecule type" value="Genomic_DNA"/>
</dbReference>
<organism evidence="6 7">
    <name type="scientific">Puniceicoccus vermicola</name>
    <dbReference type="NCBI Taxonomy" id="388746"/>
    <lineage>
        <taxon>Bacteria</taxon>
        <taxon>Pseudomonadati</taxon>
        <taxon>Verrucomicrobiota</taxon>
        <taxon>Opitutia</taxon>
        <taxon>Puniceicoccales</taxon>
        <taxon>Puniceicoccaceae</taxon>
        <taxon>Puniceicoccus</taxon>
    </lineage>
</organism>
<comment type="caution">
    <text evidence="6">The sequence shown here is derived from an EMBL/GenBank/DDBJ whole genome shotgun (WGS) entry which is preliminary data.</text>
</comment>
<dbReference type="AlphaFoldDB" id="A0A7X1E577"/>
<dbReference type="InterPro" id="IPR011051">
    <property type="entry name" value="RmlC_Cupin_sf"/>
</dbReference>
<dbReference type="SUPFAM" id="SSF51182">
    <property type="entry name" value="RmlC-like cupins"/>
    <property type="match status" value="1"/>
</dbReference>
<dbReference type="PANTHER" id="PTHR42742:SF3">
    <property type="entry name" value="FRUCTOKINASE"/>
    <property type="match status" value="1"/>
</dbReference>
<accession>A0A7X1E577</accession>